<dbReference type="InterPro" id="IPR043129">
    <property type="entry name" value="ATPase_NBD"/>
</dbReference>
<organism evidence="7 8">
    <name type="scientific">Tardibacter chloracetimidivorans</name>
    <dbReference type="NCBI Taxonomy" id="1921510"/>
    <lineage>
        <taxon>Bacteria</taxon>
        <taxon>Pseudomonadati</taxon>
        <taxon>Pseudomonadota</taxon>
        <taxon>Alphaproteobacteria</taxon>
        <taxon>Sphingomonadales</taxon>
        <taxon>Sphingomonadaceae</taxon>
        <taxon>Tardibacter</taxon>
    </lineage>
</organism>
<keyword evidence="7" id="KW-0808">Transferase</keyword>
<dbReference type="PANTHER" id="PTHR42742">
    <property type="entry name" value="TRANSCRIPTIONAL REPRESSOR MPRA"/>
    <property type="match status" value="1"/>
</dbReference>
<evidence type="ECO:0000256" key="3">
    <source>
        <dbReference type="ARBA" id="ARBA00022833"/>
    </source>
</evidence>
<comment type="cofactor">
    <cofactor evidence="1">
        <name>Mg(2+)</name>
        <dbReference type="ChEBI" id="CHEBI:18420"/>
    </cofactor>
</comment>
<keyword evidence="3" id="KW-0862">Zinc</keyword>
<dbReference type="GO" id="GO:0008865">
    <property type="term" value="F:fructokinase activity"/>
    <property type="evidence" value="ECO:0007669"/>
    <property type="project" value="UniProtKB-EC"/>
</dbReference>
<dbReference type="STRING" id="1921510.BSL82_12370"/>
<gene>
    <name evidence="7" type="ORF">BSL82_12370</name>
</gene>
<evidence type="ECO:0000256" key="4">
    <source>
        <dbReference type="ARBA" id="ARBA00022842"/>
    </source>
</evidence>
<evidence type="ECO:0000256" key="1">
    <source>
        <dbReference type="ARBA" id="ARBA00001946"/>
    </source>
</evidence>
<dbReference type="Gene3D" id="3.30.420.40">
    <property type="match status" value="2"/>
</dbReference>
<dbReference type="GO" id="GO:0046872">
    <property type="term" value="F:metal ion binding"/>
    <property type="evidence" value="ECO:0007669"/>
    <property type="project" value="UniProtKB-KW"/>
</dbReference>
<comment type="catalytic activity">
    <reaction evidence="6">
        <text>D-fructose + ATP = D-fructose 6-phosphate + ADP + H(+)</text>
        <dbReference type="Rhea" id="RHEA:16125"/>
        <dbReference type="ChEBI" id="CHEBI:15378"/>
        <dbReference type="ChEBI" id="CHEBI:30616"/>
        <dbReference type="ChEBI" id="CHEBI:37721"/>
        <dbReference type="ChEBI" id="CHEBI:61527"/>
        <dbReference type="ChEBI" id="CHEBI:456216"/>
        <dbReference type="EC" id="2.7.1.4"/>
    </reaction>
</comment>
<dbReference type="InterPro" id="IPR000600">
    <property type="entry name" value="ROK"/>
</dbReference>
<dbReference type="RefSeq" id="WP_072597792.1">
    <property type="nucleotide sequence ID" value="NZ_CP018221.1"/>
</dbReference>
<dbReference type="CDD" id="cd24067">
    <property type="entry name" value="ASKHA_NBD_ROK_BsFRK-like"/>
    <property type="match status" value="1"/>
</dbReference>
<keyword evidence="4" id="KW-0460">Magnesium</keyword>
<dbReference type="SUPFAM" id="SSF53067">
    <property type="entry name" value="Actin-like ATPase domain"/>
    <property type="match status" value="1"/>
</dbReference>
<evidence type="ECO:0000313" key="7">
    <source>
        <dbReference type="EMBL" id="API60004.1"/>
    </source>
</evidence>
<dbReference type="KEGG" id="sphj:BSL82_12370"/>
<evidence type="ECO:0000256" key="5">
    <source>
        <dbReference type="ARBA" id="ARBA00038887"/>
    </source>
</evidence>
<evidence type="ECO:0000313" key="8">
    <source>
        <dbReference type="Proteomes" id="UP000182063"/>
    </source>
</evidence>
<evidence type="ECO:0000256" key="6">
    <source>
        <dbReference type="ARBA" id="ARBA00048451"/>
    </source>
</evidence>
<keyword evidence="7" id="KW-0418">Kinase</keyword>
<dbReference type="PANTHER" id="PTHR42742:SF3">
    <property type="entry name" value="FRUCTOKINASE"/>
    <property type="match status" value="1"/>
</dbReference>
<dbReference type="OrthoDB" id="9783435at2"/>
<proteinExistence type="predicted"/>
<reference evidence="8" key="1">
    <citation type="submission" date="2016-11" db="EMBL/GenBank/DDBJ databases">
        <title>Complete Genome Sequence of alachlor-degrading Sphingomonas sp. strain JJ-A5.</title>
        <authorList>
            <person name="Lee H."/>
            <person name="Ka J.-O."/>
        </authorList>
    </citation>
    <scope>NUCLEOTIDE SEQUENCE [LARGE SCALE GENOMIC DNA]</scope>
    <source>
        <strain evidence="8">JJ-A5</strain>
    </source>
</reference>
<accession>A0A1L3ZWJ8</accession>
<keyword evidence="8" id="KW-1185">Reference proteome</keyword>
<name>A0A1L3ZWJ8_9SPHN</name>
<dbReference type="Pfam" id="PF00480">
    <property type="entry name" value="ROK"/>
    <property type="match status" value="1"/>
</dbReference>
<dbReference type="EC" id="2.7.1.4" evidence="5"/>
<dbReference type="AlphaFoldDB" id="A0A1L3ZWJ8"/>
<evidence type="ECO:0000256" key="2">
    <source>
        <dbReference type="ARBA" id="ARBA00022723"/>
    </source>
</evidence>
<dbReference type="Proteomes" id="UP000182063">
    <property type="component" value="Chromosome"/>
</dbReference>
<keyword evidence="2" id="KW-0479">Metal-binding</keyword>
<dbReference type="EMBL" id="CP018221">
    <property type="protein sequence ID" value="API60004.1"/>
    <property type="molecule type" value="Genomic_DNA"/>
</dbReference>
<protein>
    <recommendedName>
        <fullName evidence="5">fructokinase</fullName>
        <ecNumber evidence="5">2.7.1.4</ecNumber>
    </recommendedName>
</protein>
<sequence length="289" mass="29391">MTLLAGVELGGTKCVCISGTEPDDIRAMVELPTTTPDETLAAIRAVLGQWDHEALGIASFGPLDLDPSSPRYGRIVHTPKPGWNQAFLADLAGGKPFALDTDTNGAAIAEGLWGGAQGLSSWAYVTIGTGIGVGSIVAGKPVRGLGHSEAGHMRIPRGRGDSFPGICPYHGDCVEGLASGPAIAARAGMSGRDIPADHPVWPQAADALAALCHNLMLTTLPQRILIGGGVAAGQPQLFPLLRARLAESIADYGGVLRLAGPLSAYVAPPALGKKAGPLGALALAARAIA</sequence>
<dbReference type="InterPro" id="IPR051804">
    <property type="entry name" value="Carb_Metab_Reg_Kinase/Isom"/>
</dbReference>